<evidence type="ECO:0008006" key="3">
    <source>
        <dbReference type="Google" id="ProtNLM"/>
    </source>
</evidence>
<comment type="caution">
    <text evidence="1">The sequence shown here is derived from an EMBL/GenBank/DDBJ whole genome shotgun (WGS) entry which is preliminary data.</text>
</comment>
<evidence type="ECO:0000313" key="2">
    <source>
        <dbReference type="Proteomes" id="UP001216558"/>
    </source>
</evidence>
<proteinExistence type="predicted"/>
<protein>
    <recommendedName>
        <fullName evidence="3">DarT domain-containing protein</fullName>
    </recommendedName>
</protein>
<organism evidence="1 2">
    <name type="scientific">Erythrobacter fulvus</name>
    <dbReference type="NCBI Taxonomy" id="2987523"/>
    <lineage>
        <taxon>Bacteria</taxon>
        <taxon>Pseudomonadati</taxon>
        <taxon>Pseudomonadota</taxon>
        <taxon>Alphaproteobacteria</taxon>
        <taxon>Sphingomonadales</taxon>
        <taxon>Erythrobacteraceae</taxon>
        <taxon>Erythrobacter/Porphyrobacter group</taxon>
        <taxon>Erythrobacter</taxon>
    </lineage>
</organism>
<evidence type="ECO:0000313" key="1">
    <source>
        <dbReference type="EMBL" id="MDC8753855.1"/>
    </source>
</evidence>
<sequence>MIFYHYTTRDALDAICSEGLIYGEAPYNDRRVAQAVNLTTDPDPTGHGLDLGGYIVTEEHSLQLSRSGWNVPAGTRFANKKEARISLRLSLSDPKLKRWRTWSRKNCDPGYPARLEEAAGATPQKAKTWWLYFGTIPPDQFLSIDILVPE</sequence>
<reference evidence="1 2" key="1">
    <citation type="submission" date="2022-10" db="EMBL/GenBank/DDBJ databases">
        <title>Erythrobacter sp. sf7 Genome sequencing.</title>
        <authorList>
            <person name="Park S."/>
        </authorList>
    </citation>
    <scope>NUCLEOTIDE SEQUENCE [LARGE SCALE GENOMIC DNA]</scope>
    <source>
        <strain evidence="2">sf7</strain>
    </source>
</reference>
<dbReference type="Proteomes" id="UP001216558">
    <property type="component" value="Unassembled WGS sequence"/>
</dbReference>
<dbReference type="RefSeq" id="WP_273676481.1">
    <property type="nucleotide sequence ID" value="NZ_JAQQXQ010000002.1"/>
</dbReference>
<name>A0ABT5JNC4_9SPHN</name>
<keyword evidence="2" id="KW-1185">Reference proteome</keyword>
<dbReference type="EMBL" id="JAQQXQ010000002">
    <property type="protein sequence ID" value="MDC8753855.1"/>
    <property type="molecule type" value="Genomic_DNA"/>
</dbReference>
<accession>A0ABT5JNC4</accession>
<gene>
    <name evidence="1" type="ORF">OIK40_04270</name>
</gene>